<dbReference type="Gene3D" id="4.10.240.10">
    <property type="entry name" value="Zn(2)-C6 fungal-type DNA-binding domain"/>
    <property type="match status" value="1"/>
</dbReference>
<dbReference type="InterPro" id="IPR001138">
    <property type="entry name" value="Zn2Cys6_DnaBD"/>
</dbReference>
<dbReference type="Pfam" id="PF24990">
    <property type="entry name" value="PAS_13"/>
    <property type="match status" value="1"/>
</dbReference>
<dbReference type="InterPro" id="IPR036864">
    <property type="entry name" value="Zn2-C6_fun-type_DNA-bd_sf"/>
</dbReference>
<evidence type="ECO:0000256" key="5">
    <source>
        <dbReference type="ARBA" id="ARBA00023125"/>
    </source>
</evidence>
<dbReference type="FunFam" id="4.10.240.10:FF:000002">
    <property type="entry name" value="Zn cluster transcription factor Rds2"/>
    <property type="match status" value="1"/>
</dbReference>
<dbReference type="InterPro" id="IPR053045">
    <property type="entry name" value="Zinc_cluster_trans_reg"/>
</dbReference>
<dbReference type="Proteomes" id="UP000054845">
    <property type="component" value="Unassembled WGS sequence"/>
</dbReference>
<accession>A0A0P1BNX7</accession>
<feature type="region of interest" description="Disordered" evidence="8">
    <location>
        <begin position="367"/>
        <end position="465"/>
    </location>
</feature>
<dbReference type="SUPFAM" id="SSF57701">
    <property type="entry name" value="Zn2/Cys6 DNA-binding domain"/>
    <property type="match status" value="1"/>
</dbReference>
<feature type="compositionally biased region" description="Polar residues" evidence="8">
    <location>
        <begin position="1000"/>
        <end position="1031"/>
    </location>
</feature>
<feature type="region of interest" description="Disordered" evidence="8">
    <location>
        <begin position="702"/>
        <end position="736"/>
    </location>
</feature>
<keyword evidence="2" id="KW-0479">Metal-binding</keyword>
<dbReference type="AlphaFoldDB" id="A0A0P1BNX7"/>
<dbReference type="GO" id="GO:0000977">
    <property type="term" value="F:RNA polymerase II transcription regulatory region sequence-specific DNA binding"/>
    <property type="evidence" value="ECO:0007669"/>
    <property type="project" value="TreeGrafter"/>
</dbReference>
<dbReference type="PROSITE" id="PS50048">
    <property type="entry name" value="ZN2_CY6_FUNGAL_2"/>
    <property type="match status" value="1"/>
</dbReference>
<feature type="compositionally biased region" description="Low complexity" evidence="8">
    <location>
        <begin position="702"/>
        <end position="731"/>
    </location>
</feature>
<evidence type="ECO:0000256" key="6">
    <source>
        <dbReference type="ARBA" id="ARBA00023163"/>
    </source>
</evidence>
<dbReference type="CDD" id="cd00067">
    <property type="entry name" value="GAL4"/>
    <property type="match status" value="1"/>
</dbReference>
<name>A0A0P1BNX7_9BASI</name>
<feature type="region of interest" description="Disordered" evidence="8">
    <location>
        <begin position="1"/>
        <end position="329"/>
    </location>
</feature>
<sequence length="1069" mass="108193">MSQADAQMSPPAGPSTSSRPEHPAPKAPAAPSEASGMKVESSRASPATSVTESAGTSASQAPLFSARASDAGSTVPQVTPAKRAAGPSTAPALISGATNAPPVKKINTSATLSSPRPASGAANSRPIPSPAAGNPVTRPSAPIRPPPRPPVRMVSGDTPSSTSSATNTSTKQPAPASATTARPASAGAHAGRPQVPRPPHPQARPQARPPTSTNPTRLQAPSGSAARPVGPRPSTISSFAPSGAAASRPHVPSPSTPQSSNAQRTSSVRPHNSSAPKRAPVKSLAGSPHGDTQAGPSSFAANVTSTSASTSASPGPGPGPGPKDTRKRKVGTACIYCRRSHMTCDESRPCKRCIKRDIGHLCHDEATQSSVSAANPRRGSSSATVTASGAAGDSSTHGTAKVTPPAGTSKITKQRKGEGAQHAKVGAPPEGGPMTARSPAGMGPAPHLEIGEATDDSSGAPPGDLSIVAPPVGEGMSRPDSGEQVSLANPPNGLITPNAASAYSNLGQLPSAGWSWGGTGASALGGAGFLGLGGGAADEHGFSATGDAAGGLEFSILSEFLESLDGPTGLSSPSNGGAWGQAASSSQAQATPRLFSNALGESASRDGVVPSSDWGASGGMGSTPISSAGIMLDATLSSMAPSSPSTMGMMPRHSNQNNNDVFGTPGARHRTRGLSTSSMNGPGGMGSRLAFTTAPTPASVAAAANAATGPEGEASGSSMSPLLPSTTPRSGENASLSVVTGAPTAAGAGNGAYAPVLKGFSSKTEKFFLTAADQNDATREERLGKVIQAKYDAGLLRPYNHVNGYARLNRWMESHCSPASRRRILKPLSVFRPAFRAVAQQLTNIDLIYIEEAFERLLLDYDRVFSTQGIPACLWRRTGEIYKGNREFAELLGVGIEQLREGRLCIYELMDEESAVNYWEKYGAVSFDPGQKAVLTSCVLKIRTASFASGGWAAAGRPSSNSSVNASAVAAHLLPQGSGLNSASNSAPGSISNGGAEMNGSGNASRRGSMAQSSASALRGAQTMSRSNTATQEDEPGIVRVKCCFSFTIGRDAWNIPTLVAGNFIPVQK</sequence>
<feature type="domain" description="Zn(2)-C6 fungal-type" evidence="9">
    <location>
        <begin position="333"/>
        <end position="362"/>
    </location>
</feature>
<dbReference type="PROSITE" id="PS00463">
    <property type="entry name" value="ZN2_CY6_FUNGAL_1"/>
    <property type="match status" value="1"/>
</dbReference>
<dbReference type="GO" id="GO:0005634">
    <property type="term" value="C:nucleus"/>
    <property type="evidence" value="ECO:0007669"/>
    <property type="project" value="UniProtKB-SubCell"/>
</dbReference>
<feature type="compositionally biased region" description="Polar residues" evidence="8">
    <location>
        <begin position="106"/>
        <end position="116"/>
    </location>
</feature>
<evidence type="ECO:0000256" key="1">
    <source>
        <dbReference type="ARBA" id="ARBA00004123"/>
    </source>
</evidence>
<keyword evidence="11" id="KW-1185">Reference proteome</keyword>
<feature type="compositionally biased region" description="Polar residues" evidence="8">
    <location>
        <begin position="256"/>
        <end position="275"/>
    </location>
</feature>
<proteinExistence type="predicted"/>
<feature type="compositionally biased region" description="Polar residues" evidence="8">
    <location>
        <begin position="980"/>
        <end position="993"/>
    </location>
</feature>
<dbReference type="PANTHER" id="PTHR31986">
    <property type="entry name" value="REGULATOR OF DRUG SENSITIVITY 2"/>
    <property type="match status" value="1"/>
</dbReference>
<feature type="compositionally biased region" description="Polar residues" evidence="8">
    <location>
        <begin position="211"/>
        <end position="222"/>
    </location>
</feature>
<evidence type="ECO:0000256" key="2">
    <source>
        <dbReference type="ARBA" id="ARBA00022723"/>
    </source>
</evidence>
<dbReference type="GO" id="GO:0008270">
    <property type="term" value="F:zinc ion binding"/>
    <property type="evidence" value="ECO:0007669"/>
    <property type="project" value="InterPro"/>
</dbReference>
<feature type="compositionally biased region" description="Low complexity" evidence="8">
    <location>
        <begin position="151"/>
        <end position="194"/>
    </location>
</feature>
<evidence type="ECO:0000259" key="9">
    <source>
        <dbReference type="PROSITE" id="PS50048"/>
    </source>
</evidence>
<keyword evidence="4" id="KW-0805">Transcription regulation</keyword>
<organism evidence="10 11">
    <name type="scientific">Ceraceosorus bombacis</name>
    <dbReference type="NCBI Taxonomy" id="401625"/>
    <lineage>
        <taxon>Eukaryota</taxon>
        <taxon>Fungi</taxon>
        <taxon>Dikarya</taxon>
        <taxon>Basidiomycota</taxon>
        <taxon>Ustilaginomycotina</taxon>
        <taxon>Exobasidiomycetes</taxon>
        <taxon>Ceraceosorales</taxon>
        <taxon>Ceraceosoraceae</taxon>
        <taxon>Ceraceosorus</taxon>
    </lineage>
</organism>
<evidence type="ECO:0000313" key="11">
    <source>
        <dbReference type="Proteomes" id="UP000054845"/>
    </source>
</evidence>
<comment type="subcellular location">
    <subcellularLocation>
        <location evidence="1">Nucleus</location>
    </subcellularLocation>
</comment>
<evidence type="ECO:0000256" key="4">
    <source>
        <dbReference type="ARBA" id="ARBA00023015"/>
    </source>
</evidence>
<dbReference type="STRING" id="401625.A0A0P1BNX7"/>
<dbReference type="EMBL" id="CCYA01000275">
    <property type="protein sequence ID" value="CEH18504.1"/>
    <property type="molecule type" value="Genomic_DNA"/>
</dbReference>
<reference evidence="11" key="1">
    <citation type="submission" date="2014-09" db="EMBL/GenBank/DDBJ databases">
        <authorList>
            <person name="Sharma Rahul"/>
            <person name="Thines Marco"/>
        </authorList>
    </citation>
    <scope>NUCLEOTIDE SEQUENCE [LARGE SCALE GENOMIC DNA]</scope>
</reference>
<feature type="compositionally biased region" description="Polar residues" evidence="8">
    <location>
        <begin position="42"/>
        <end position="62"/>
    </location>
</feature>
<dbReference type="InterPro" id="IPR056751">
    <property type="entry name" value="PAS_13"/>
</dbReference>
<feature type="region of interest" description="Disordered" evidence="8">
    <location>
        <begin position="567"/>
        <end position="589"/>
    </location>
</feature>
<keyword evidence="6" id="KW-0804">Transcription</keyword>
<dbReference type="PANTHER" id="PTHR31986:SF7">
    <property type="entry name" value="REGULATOR OF DRUG SENSITIVITY 2"/>
    <property type="match status" value="1"/>
</dbReference>
<evidence type="ECO:0000256" key="3">
    <source>
        <dbReference type="ARBA" id="ARBA00022833"/>
    </source>
</evidence>
<keyword evidence="7" id="KW-0539">Nucleus</keyword>
<feature type="compositionally biased region" description="Low complexity" evidence="8">
    <location>
        <begin position="304"/>
        <end position="314"/>
    </location>
</feature>
<dbReference type="SMART" id="SM00066">
    <property type="entry name" value="GAL4"/>
    <property type="match status" value="1"/>
</dbReference>
<evidence type="ECO:0000256" key="8">
    <source>
        <dbReference type="SAM" id="MobiDB-lite"/>
    </source>
</evidence>
<evidence type="ECO:0000256" key="7">
    <source>
        <dbReference type="ARBA" id="ARBA00023242"/>
    </source>
</evidence>
<keyword evidence="3" id="KW-0862">Zinc</keyword>
<feature type="region of interest" description="Disordered" evidence="8">
    <location>
        <begin position="640"/>
        <end position="660"/>
    </location>
</feature>
<feature type="compositionally biased region" description="Low complexity" evidence="8">
    <location>
        <begin position="580"/>
        <end position="589"/>
    </location>
</feature>
<keyword evidence="5" id="KW-0238">DNA-binding</keyword>
<feature type="compositionally biased region" description="Low complexity" evidence="8">
    <location>
        <begin position="379"/>
        <end position="400"/>
    </location>
</feature>
<feature type="compositionally biased region" description="Polar residues" evidence="8">
    <location>
        <begin position="294"/>
        <end position="303"/>
    </location>
</feature>
<protein>
    <submittedName>
        <fullName evidence="10">Related to rds2-regulator of drug sensitivity</fullName>
    </submittedName>
</protein>
<evidence type="ECO:0000313" key="10">
    <source>
        <dbReference type="EMBL" id="CEH18504.1"/>
    </source>
</evidence>
<feature type="region of interest" description="Disordered" evidence="8">
    <location>
        <begin position="980"/>
        <end position="1033"/>
    </location>
</feature>
<dbReference type="OrthoDB" id="65716at2759"/>
<dbReference type="GO" id="GO:0000981">
    <property type="term" value="F:DNA-binding transcription factor activity, RNA polymerase II-specific"/>
    <property type="evidence" value="ECO:0007669"/>
    <property type="project" value="InterPro"/>
</dbReference>
<feature type="region of interest" description="Disordered" evidence="8">
    <location>
        <begin position="601"/>
        <end position="621"/>
    </location>
</feature>